<sequence length="1107" mass="119126">MALKLYIWSLFLILTCLHHVIAQTASATLEPTSMPLLPTNWQNATIDPTDTSTLYNTRSLAISTGSAQLLPPQSVNALTRWAQSFAVWRDTKQYFKSAGSEEYSFWLLELLSGNLNMTVVTRINGSTILSREAKGTTVWNETVEGGDIGSHFNPMTFTLDTFYTWCQSTIKAMTTQTPYLSTQQLHGSTGLIFCCGSISLSSLAEFRKANFNGYCVANTAFYVNGTRIDASRVNLTKASRSSIKSQSPTVVRRSTMLRTSNDAQPTVFTSAVEVAPSEVVAVASPAAESPVEASGISNPSDGIPDAQVAVNRGQPAPTPLSKSDGSRFNPLNVRGPGTAPHTRIPELLDTLKAEFDALVQDHSVYKLQRDESDHKITAQMNELAAFQQSLYELERAHQKMKQLYEEEIIRLRRELEARGVPPPPSMLTQDARNRGNSTLPEGIPPPVLASSGNSGAGSVFGALMAGAGQAGPLDSQARPPYINGGGEPSHPSKRLRAEDGMPVNRDMGAAGPMNPYNPSISSYPPSVPPPSYLPQPGSMIPPNVNKLPPNKEQVGMQGPPTGNPGMNIPMGMSPGYHSPHHQQQQMQQQQQQQQQGQADLKRKQAANGIVGGGGGVPSPLPRGGTPTPIASYAPKPPVASVPMSQPVYNQPLTGLCDLSIESAQPGWKKEASDWLVLYNQSSPALQKAKMNVELLHTFDHGSTLVDDSIPKEGDLYIRSVCFSPDGHFLATGAEDRVIRVWDINQKKIRWALTGHEQDIYSLDWSGDGRVVVSGSGDRSVKVWDMETGKCTITMQNEDDRYNRPPQSAATSGIKDSGVTSVGVSPVDGYCVAAGSLDKIVRVWCLRTGTLLERFEGHRDSVYSVSFSPDGKSIVSGSLDKTIKVWDLDPRTVNYLKTEPTSNNNSSDPSQPNTSGLQRFETIVTTTCRHTYAGHRDFVLSVAFAGSTSTIGRLNERGESVSGGEGLADVEWVVSASKDRTVTFWDARTIGPGGRTPDLATAAQFVLQGHKNSVISVALAPRTGLFATGSGDWRARIWRLSLVTPEQPSIAPAAGTSEQKNNVASSSLETTQQQQPPPPPPMPPAPAPHPISSGSMSSTSTEAMETGA</sequence>
<reference evidence="10 11" key="1">
    <citation type="journal article" date="2019" name="Sci. Rep.">
        <title>Comparative genomics of chytrid fungi reveal insights into the obligate biotrophic and pathogenic lifestyle of Synchytrium endobioticum.</title>
        <authorList>
            <person name="van de Vossenberg B.T.L.H."/>
            <person name="Warris S."/>
            <person name="Nguyen H.D.T."/>
            <person name="van Gent-Pelzer M.P.E."/>
            <person name="Joly D.L."/>
            <person name="van de Geest H.C."/>
            <person name="Bonants P.J.M."/>
            <person name="Smith D.S."/>
            <person name="Levesque C.A."/>
            <person name="van der Lee T.A.J."/>
        </authorList>
    </citation>
    <scope>NUCLEOTIDE SEQUENCE [LARGE SCALE GENOMIC DNA]</scope>
    <source>
        <strain evidence="10 11">JEL517</strain>
    </source>
</reference>
<feature type="compositionally biased region" description="Low complexity" evidence="7">
    <location>
        <begin position="582"/>
        <end position="597"/>
    </location>
</feature>
<keyword evidence="1" id="KW-0678">Repressor</keyword>
<feature type="region of interest" description="Disordered" evidence="7">
    <location>
        <begin position="1048"/>
        <end position="1107"/>
    </location>
</feature>
<dbReference type="PROSITE" id="PS00678">
    <property type="entry name" value="WD_REPEATS_1"/>
    <property type="match status" value="3"/>
</dbReference>
<feature type="compositionally biased region" description="Low complexity" evidence="7">
    <location>
        <begin position="897"/>
        <end position="914"/>
    </location>
</feature>
<dbReference type="SMART" id="SM00320">
    <property type="entry name" value="WD40"/>
    <property type="match status" value="6"/>
</dbReference>
<evidence type="ECO:0000256" key="6">
    <source>
        <dbReference type="PROSITE-ProRule" id="PRU00221"/>
    </source>
</evidence>
<feature type="repeat" description="WD" evidence="6">
    <location>
        <begin position="1006"/>
        <end position="1040"/>
    </location>
</feature>
<keyword evidence="3" id="KW-0677">Repeat</keyword>
<keyword evidence="2 6" id="KW-0853">WD repeat</keyword>
<keyword evidence="11" id="KW-1185">Reference proteome</keyword>
<feature type="domain" description="Transcriptional repressor Tup1 N-terminal" evidence="9">
    <location>
        <begin position="343"/>
        <end position="418"/>
    </location>
</feature>
<feature type="region of interest" description="Disordered" evidence="7">
    <location>
        <begin position="312"/>
        <end position="340"/>
    </location>
</feature>
<dbReference type="InterPro" id="IPR036322">
    <property type="entry name" value="WD40_repeat_dom_sf"/>
</dbReference>
<feature type="compositionally biased region" description="Polar residues" evidence="7">
    <location>
        <begin position="426"/>
        <end position="439"/>
    </location>
</feature>
<feature type="region of interest" description="Disordered" evidence="7">
    <location>
        <begin position="419"/>
        <end position="450"/>
    </location>
</feature>
<dbReference type="PANTHER" id="PTHR19848:SF8">
    <property type="entry name" value="F-BOX AND WD REPEAT DOMAIN CONTAINING 7"/>
    <property type="match status" value="1"/>
</dbReference>
<feature type="signal peptide" evidence="8">
    <location>
        <begin position="1"/>
        <end position="22"/>
    </location>
</feature>
<feature type="region of interest" description="Disordered" evidence="7">
    <location>
        <begin position="516"/>
        <end position="633"/>
    </location>
</feature>
<feature type="region of interest" description="Disordered" evidence="7">
    <location>
        <begin position="797"/>
        <end position="817"/>
    </location>
</feature>
<dbReference type="PROSITE" id="PS50294">
    <property type="entry name" value="WD_REPEATS_REGION"/>
    <property type="match status" value="4"/>
</dbReference>
<comment type="caution">
    <text evidence="10">The sequence shown here is derived from an EMBL/GenBank/DDBJ whole genome shotgun (WGS) entry which is preliminary data.</text>
</comment>
<dbReference type="InterPro" id="IPR019775">
    <property type="entry name" value="WD40_repeat_CS"/>
</dbReference>
<dbReference type="EMBL" id="QEAO01000082">
    <property type="protein sequence ID" value="TPX30245.1"/>
    <property type="molecule type" value="Genomic_DNA"/>
</dbReference>
<dbReference type="InterPro" id="IPR015943">
    <property type="entry name" value="WD40/YVTN_repeat-like_dom_sf"/>
</dbReference>
<keyword evidence="4" id="KW-0805">Transcription regulation</keyword>
<feature type="repeat" description="WD" evidence="6">
    <location>
        <begin position="717"/>
        <end position="751"/>
    </location>
</feature>
<dbReference type="CDD" id="cd00200">
    <property type="entry name" value="WD40"/>
    <property type="match status" value="1"/>
</dbReference>
<evidence type="ECO:0000313" key="11">
    <source>
        <dbReference type="Proteomes" id="UP000319731"/>
    </source>
</evidence>
<evidence type="ECO:0000256" key="8">
    <source>
        <dbReference type="SAM" id="SignalP"/>
    </source>
</evidence>
<feature type="region of interest" description="Disordered" evidence="7">
    <location>
        <begin position="895"/>
        <end position="915"/>
    </location>
</feature>
<feature type="chain" id="PRO_5021268704" description="Transcriptional repressor Tup1 N-terminal domain-containing protein" evidence="8">
    <location>
        <begin position="23"/>
        <end position="1107"/>
    </location>
</feature>
<evidence type="ECO:0000256" key="4">
    <source>
        <dbReference type="ARBA" id="ARBA00023015"/>
    </source>
</evidence>
<dbReference type="SUPFAM" id="SSF50978">
    <property type="entry name" value="WD40 repeat-like"/>
    <property type="match status" value="1"/>
</dbReference>
<dbReference type="InterPro" id="IPR013890">
    <property type="entry name" value="Tscrpt_rep_Tup1_N"/>
</dbReference>
<evidence type="ECO:0000256" key="1">
    <source>
        <dbReference type="ARBA" id="ARBA00022491"/>
    </source>
</evidence>
<dbReference type="Proteomes" id="UP000319731">
    <property type="component" value="Unassembled WGS sequence"/>
</dbReference>
<organism evidence="10 11">
    <name type="scientific">Synchytrium microbalum</name>
    <dbReference type="NCBI Taxonomy" id="1806994"/>
    <lineage>
        <taxon>Eukaryota</taxon>
        <taxon>Fungi</taxon>
        <taxon>Fungi incertae sedis</taxon>
        <taxon>Chytridiomycota</taxon>
        <taxon>Chytridiomycota incertae sedis</taxon>
        <taxon>Chytridiomycetes</taxon>
        <taxon>Synchytriales</taxon>
        <taxon>Synchytriaceae</taxon>
        <taxon>Synchytrium</taxon>
    </lineage>
</organism>
<dbReference type="OrthoDB" id="17410at2759"/>
<evidence type="ECO:0000256" key="7">
    <source>
        <dbReference type="SAM" id="MobiDB-lite"/>
    </source>
</evidence>
<dbReference type="RefSeq" id="XP_031021949.1">
    <property type="nucleotide sequence ID" value="XM_031172073.1"/>
</dbReference>
<dbReference type="Gene3D" id="2.130.10.10">
    <property type="entry name" value="YVTN repeat-like/Quinoprotein amine dehydrogenase"/>
    <property type="match status" value="1"/>
</dbReference>
<feature type="region of interest" description="Disordered" evidence="7">
    <location>
        <begin position="470"/>
        <end position="498"/>
    </location>
</feature>
<dbReference type="PROSITE" id="PS50082">
    <property type="entry name" value="WD_REPEATS_2"/>
    <property type="match status" value="4"/>
</dbReference>
<keyword evidence="5" id="KW-0804">Transcription</keyword>
<evidence type="ECO:0000256" key="2">
    <source>
        <dbReference type="ARBA" id="ARBA00022574"/>
    </source>
</evidence>
<dbReference type="STRING" id="1806994.A0A507BY28"/>
<evidence type="ECO:0000256" key="5">
    <source>
        <dbReference type="ARBA" id="ARBA00023163"/>
    </source>
</evidence>
<keyword evidence="8" id="KW-0732">Signal</keyword>
<evidence type="ECO:0000259" key="9">
    <source>
        <dbReference type="Pfam" id="PF08581"/>
    </source>
</evidence>
<dbReference type="Pfam" id="PF08581">
    <property type="entry name" value="Tup_N"/>
    <property type="match status" value="1"/>
</dbReference>
<feature type="compositionally biased region" description="Pro residues" evidence="7">
    <location>
        <begin position="1074"/>
        <end position="1088"/>
    </location>
</feature>
<dbReference type="AlphaFoldDB" id="A0A507BY28"/>
<feature type="compositionally biased region" description="Polar residues" evidence="7">
    <location>
        <begin position="1055"/>
        <end position="1070"/>
    </location>
</feature>
<protein>
    <recommendedName>
        <fullName evidence="9">Transcriptional repressor Tup1 N-terminal domain-containing protein</fullName>
    </recommendedName>
</protein>
<feature type="repeat" description="WD" evidence="6">
    <location>
        <begin position="752"/>
        <end position="793"/>
    </location>
</feature>
<evidence type="ECO:0000256" key="3">
    <source>
        <dbReference type="ARBA" id="ARBA00022737"/>
    </source>
</evidence>
<proteinExistence type="predicted"/>
<feature type="compositionally biased region" description="Low complexity" evidence="7">
    <location>
        <begin position="1089"/>
        <end position="1107"/>
    </location>
</feature>
<dbReference type="Gene3D" id="1.20.5.340">
    <property type="match status" value="1"/>
</dbReference>
<dbReference type="InterPro" id="IPR020472">
    <property type="entry name" value="WD40_PAC1"/>
</dbReference>
<evidence type="ECO:0000313" key="10">
    <source>
        <dbReference type="EMBL" id="TPX30245.1"/>
    </source>
</evidence>
<dbReference type="PANTHER" id="PTHR19848">
    <property type="entry name" value="WD40 REPEAT PROTEIN"/>
    <property type="match status" value="1"/>
</dbReference>
<name>A0A507BY28_9FUNG</name>
<gene>
    <name evidence="10" type="ORF">SmJEL517_g06147</name>
</gene>
<dbReference type="Pfam" id="PF00400">
    <property type="entry name" value="WD40"/>
    <property type="match status" value="6"/>
</dbReference>
<accession>A0A507BY28</accession>
<dbReference type="InterPro" id="IPR001680">
    <property type="entry name" value="WD40_rpt"/>
</dbReference>
<dbReference type="PRINTS" id="PR00320">
    <property type="entry name" value="GPROTEINBRPT"/>
</dbReference>
<dbReference type="GeneID" id="42007370"/>
<feature type="repeat" description="WD" evidence="6">
    <location>
        <begin position="854"/>
        <end position="888"/>
    </location>
</feature>